<dbReference type="Gene3D" id="3.40.50.880">
    <property type="match status" value="1"/>
</dbReference>
<sequence>MSGNKRMGLVLIEAFADWEYGLVAASAVAWFGFSLTVLTPGGGPVTSMAGVTVTGGSALEAAPADDFDAVILIGSDRWEKGAAPEADALARAVHDSGGTVGAICGGTVALARCGMLEDRAHTSNGRKWLRDVAGDYAGADHYRDTPEAVTDDRIVTAPGTAPATFAVAVMTSLLPGGEDQIAEMRAMMAAEHTV</sequence>
<dbReference type="GO" id="GO:0016740">
    <property type="term" value="F:transferase activity"/>
    <property type="evidence" value="ECO:0007669"/>
    <property type="project" value="UniProtKB-KW"/>
</dbReference>
<dbReference type="Proteomes" id="UP000293719">
    <property type="component" value="Chromosome"/>
</dbReference>
<dbReference type="OrthoDB" id="8030967at2"/>
<dbReference type="Pfam" id="PF01965">
    <property type="entry name" value="DJ-1_PfpI"/>
    <property type="match status" value="1"/>
</dbReference>
<evidence type="ECO:0000259" key="1">
    <source>
        <dbReference type="Pfam" id="PF01965"/>
    </source>
</evidence>
<dbReference type="KEGG" id="rpod:E0E05_14350"/>
<keyword evidence="2" id="KW-0808">Transferase</keyword>
<dbReference type="InterPro" id="IPR002818">
    <property type="entry name" value="DJ-1/PfpI"/>
</dbReference>
<dbReference type="GeneID" id="90768485"/>
<keyword evidence="2" id="KW-0315">Glutamine amidotransferase</keyword>
<name>A0A4P6V525_9HYPH</name>
<protein>
    <submittedName>
        <fullName evidence="2">Glutamine amidotransferase</fullName>
    </submittedName>
</protein>
<evidence type="ECO:0000313" key="3">
    <source>
        <dbReference type="Proteomes" id="UP000293719"/>
    </source>
</evidence>
<gene>
    <name evidence="2" type="ORF">E0E05_14350</name>
</gene>
<organism evidence="2 3">
    <name type="scientific">Roseitalea porphyridii</name>
    <dbReference type="NCBI Taxonomy" id="1852022"/>
    <lineage>
        <taxon>Bacteria</taxon>
        <taxon>Pseudomonadati</taxon>
        <taxon>Pseudomonadota</taxon>
        <taxon>Alphaproteobacteria</taxon>
        <taxon>Hyphomicrobiales</taxon>
        <taxon>Ahrensiaceae</taxon>
        <taxon>Roseitalea</taxon>
    </lineage>
</organism>
<evidence type="ECO:0000313" key="2">
    <source>
        <dbReference type="EMBL" id="QBK31680.1"/>
    </source>
</evidence>
<keyword evidence="3" id="KW-1185">Reference proteome</keyword>
<dbReference type="EMBL" id="CP036532">
    <property type="protein sequence ID" value="QBK31680.1"/>
    <property type="molecule type" value="Genomic_DNA"/>
</dbReference>
<reference evidence="2 3" key="1">
    <citation type="journal article" date="2017" name="Int. J. Syst. Evol. Microbiol.">
        <title>Roseitalea porphyridii gen. nov., sp. nov., isolated from a red alga, and reclassification of Hoeflea suaedae Chung et al. 2013 as Pseudohoeflea suaedae gen. nov., comb. nov.</title>
        <authorList>
            <person name="Hyeon J.W."/>
            <person name="Jeong S.E."/>
            <person name="Baek K."/>
            <person name="Jeon C.O."/>
        </authorList>
    </citation>
    <scope>NUCLEOTIDE SEQUENCE [LARGE SCALE GENOMIC DNA]</scope>
    <source>
        <strain evidence="2 3">MA7-20</strain>
    </source>
</reference>
<dbReference type="RefSeq" id="WP_131617335.1">
    <property type="nucleotide sequence ID" value="NZ_CP036532.1"/>
</dbReference>
<accession>A0A4P6V525</accession>
<feature type="domain" description="DJ-1/PfpI" evidence="1">
    <location>
        <begin position="8"/>
        <end position="170"/>
    </location>
</feature>
<dbReference type="SUPFAM" id="SSF52317">
    <property type="entry name" value="Class I glutamine amidotransferase-like"/>
    <property type="match status" value="1"/>
</dbReference>
<dbReference type="AlphaFoldDB" id="A0A4P6V525"/>
<proteinExistence type="predicted"/>
<dbReference type="InterPro" id="IPR029062">
    <property type="entry name" value="Class_I_gatase-like"/>
</dbReference>